<dbReference type="Pfam" id="PF06407">
    <property type="entry name" value="BDV_P40"/>
    <property type="match status" value="1"/>
</dbReference>
<reference evidence="1 2" key="1">
    <citation type="journal article" date="2024" name="BMC Genomics">
        <title>De novo assembly and annotation of Popillia japonica's genome with initial clues to its potential as an invasive pest.</title>
        <authorList>
            <person name="Cucini C."/>
            <person name="Boschi S."/>
            <person name="Funari R."/>
            <person name="Cardaioli E."/>
            <person name="Iannotti N."/>
            <person name="Marturano G."/>
            <person name="Paoli F."/>
            <person name="Bruttini M."/>
            <person name="Carapelli A."/>
            <person name="Frati F."/>
            <person name="Nardi F."/>
        </authorList>
    </citation>
    <scope>NUCLEOTIDE SEQUENCE [LARGE SCALE GENOMIC DNA]</scope>
    <source>
        <strain evidence="1">DMR45628</strain>
    </source>
</reference>
<dbReference type="Gene3D" id="1.10.3050.10">
    <property type="entry name" value="borna disease virus nucleoprotein, domain 2"/>
    <property type="match status" value="1"/>
</dbReference>
<proteinExistence type="predicted"/>
<dbReference type="EMBL" id="JASPKY010000166">
    <property type="protein sequence ID" value="KAK9728858.1"/>
    <property type="molecule type" value="Genomic_DNA"/>
</dbReference>
<dbReference type="InterPro" id="IPR015970">
    <property type="entry name" value="P40_nucleoprot_sub2_BD-vir"/>
</dbReference>
<sequence length="277" mass="31853">MEKLIVAAFFGICGIAKKQTKFEFIKEWINKRTPALHTSCKFKGSKTLTSTTLQYDITIPADFYSTYVDIRKVIYIPILTGDFDKEGPIITGFTSEARMILDHTEMTTFELAYRFAEECETEVHLLEPIIEQCESIIGTRNELKEEAIDEGEDYNYLYFYRILPTSVQISNYPDLAYAAIQLKRKESDTFKQYGDVKNNGRISSKVIDSLLGKPLIQSGTNTTILLLFLQMMRVFHQLTDKLLSKHCRHFTLQSYIIRPSMSVHINAAVVHHGNTFF</sequence>
<protein>
    <submittedName>
        <fullName evidence="1">Borna disease virus P40 protein</fullName>
    </submittedName>
</protein>
<evidence type="ECO:0000313" key="1">
    <source>
        <dbReference type="EMBL" id="KAK9728858.1"/>
    </source>
</evidence>
<gene>
    <name evidence="1" type="ORF">QE152_g16996</name>
</gene>
<name>A0AAW1L6R4_POPJA</name>
<dbReference type="InterPro" id="IPR009441">
    <property type="entry name" value="P40_nucleoprot_BD-vir"/>
</dbReference>
<dbReference type="Proteomes" id="UP001458880">
    <property type="component" value="Unassembled WGS sequence"/>
</dbReference>
<organism evidence="1 2">
    <name type="scientific">Popillia japonica</name>
    <name type="common">Japanese beetle</name>
    <dbReference type="NCBI Taxonomy" id="7064"/>
    <lineage>
        <taxon>Eukaryota</taxon>
        <taxon>Metazoa</taxon>
        <taxon>Ecdysozoa</taxon>
        <taxon>Arthropoda</taxon>
        <taxon>Hexapoda</taxon>
        <taxon>Insecta</taxon>
        <taxon>Pterygota</taxon>
        <taxon>Neoptera</taxon>
        <taxon>Endopterygota</taxon>
        <taxon>Coleoptera</taxon>
        <taxon>Polyphaga</taxon>
        <taxon>Scarabaeiformia</taxon>
        <taxon>Scarabaeidae</taxon>
        <taxon>Rutelinae</taxon>
        <taxon>Popillia</taxon>
    </lineage>
</organism>
<dbReference type="AlphaFoldDB" id="A0AAW1L6R4"/>
<keyword evidence="2" id="KW-1185">Reference proteome</keyword>
<accession>A0AAW1L6R4</accession>
<comment type="caution">
    <text evidence="1">The sequence shown here is derived from an EMBL/GenBank/DDBJ whole genome shotgun (WGS) entry which is preliminary data.</text>
</comment>
<evidence type="ECO:0000313" key="2">
    <source>
        <dbReference type="Proteomes" id="UP001458880"/>
    </source>
</evidence>